<feature type="compositionally biased region" description="Low complexity" evidence="1">
    <location>
        <begin position="264"/>
        <end position="302"/>
    </location>
</feature>
<evidence type="ECO:0000313" key="2">
    <source>
        <dbReference type="EMBL" id="CAG5998951.1"/>
    </source>
</evidence>
<organism evidence="2 3">
    <name type="scientific">Menidia menidia</name>
    <name type="common">Atlantic silverside</name>
    <dbReference type="NCBI Taxonomy" id="238744"/>
    <lineage>
        <taxon>Eukaryota</taxon>
        <taxon>Metazoa</taxon>
        <taxon>Chordata</taxon>
        <taxon>Craniata</taxon>
        <taxon>Vertebrata</taxon>
        <taxon>Euteleostomi</taxon>
        <taxon>Actinopterygii</taxon>
        <taxon>Neopterygii</taxon>
        <taxon>Teleostei</taxon>
        <taxon>Neoteleostei</taxon>
        <taxon>Acanthomorphata</taxon>
        <taxon>Ovalentaria</taxon>
        <taxon>Atherinomorphae</taxon>
        <taxon>Atheriniformes</taxon>
        <taxon>Atherinopsidae</taxon>
        <taxon>Menidiinae</taxon>
        <taxon>Menidia</taxon>
    </lineage>
</organism>
<dbReference type="Proteomes" id="UP000677803">
    <property type="component" value="Unassembled WGS sequence"/>
</dbReference>
<feature type="compositionally biased region" description="Acidic residues" evidence="1">
    <location>
        <begin position="108"/>
        <end position="117"/>
    </location>
</feature>
<accession>A0A8S4BM55</accession>
<reference evidence="2" key="1">
    <citation type="submission" date="2021-05" db="EMBL/GenBank/DDBJ databases">
        <authorList>
            <person name="Tigano A."/>
        </authorList>
    </citation>
    <scope>NUCLEOTIDE SEQUENCE</scope>
</reference>
<keyword evidence="3" id="KW-1185">Reference proteome</keyword>
<dbReference type="EMBL" id="CAJRST010037689">
    <property type="protein sequence ID" value="CAG5998951.1"/>
    <property type="molecule type" value="Genomic_DNA"/>
</dbReference>
<feature type="non-terminal residue" evidence="2">
    <location>
        <position position="348"/>
    </location>
</feature>
<evidence type="ECO:0000313" key="3">
    <source>
        <dbReference type="Proteomes" id="UP000677803"/>
    </source>
</evidence>
<feature type="region of interest" description="Disordered" evidence="1">
    <location>
        <begin position="139"/>
        <end position="168"/>
    </location>
</feature>
<protein>
    <submittedName>
        <fullName evidence="2">(Atlantic silverside) hypothetical protein</fullName>
    </submittedName>
</protein>
<gene>
    <name evidence="2" type="ORF">MMEN_LOCUS18103</name>
</gene>
<proteinExistence type="predicted"/>
<feature type="non-terminal residue" evidence="2">
    <location>
        <position position="1"/>
    </location>
</feature>
<feature type="region of interest" description="Disordered" evidence="1">
    <location>
        <begin position="94"/>
        <end position="118"/>
    </location>
</feature>
<feature type="region of interest" description="Disordered" evidence="1">
    <location>
        <begin position="260"/>
        <end position="307"/>
    </location>
</feature>
<name>A0A8S4BM55_9TELE</name>
<dbReference type="AlphaFoldDB" id="A0A8S4BM55"/>
<evidence type="ECO:0000256" key="1">
    <source>
        <dbReference type="SAM" id="MobiDB-lite"/>
    </source>
</evidence>
<comment type="caution">
    <text evidence="2">The sequence shown here is derived from an EMBL/GenBank/DDBJ whole genome shotgun (WGS) entry which is preliminary data.</text>
</comment>
<sequence>HKERKFAVVRWSEGEDAGKLSEVKTDNIRRYDDSKMDQHGNPISTYSAIIEWRHGKKQPGGWPHYRGTVVFVCATRFEAARKLNALLRENEPADLTKRAPVHPKNNQDDSDDSDPDDTQILLQPLQVKAARKLNALLRENEPADLTKRAPVHPKNNQDDSDDSDPDDTQILLQPLQVKKSKALTRKDPAKEFLAMYSHSPLSVTDCDQSPKKTVVELKREIQDLKEENAKLRELLVEDVPELMKTMKNVIDLAEPLKRSSFELPQSSTQSRPGSSSDDSQMPIPKSVPSVSSESVTPSTRESQSSKVEIHPGTGVMIAKLAWAYAINANSATVFVRHLLPAVFPTETL</sequence>
<dbReference type="OrthoDB" id="8840061at2759"/>
<feature type="compositionally biased region" description="Acidic residues" evidence="1">
    <location>
        <begin position="158"/>
        <end position="167"/>
    </location>
</feature>